<dbReference type="Pfam" id="PF06439">
    <property type="entry name" value="3keto-disac_hyd"/>
    <property type="match status" value="1"/>
</dbReference>
<dbReference type="EMBL" id="SIRT01000002">
    <property type="protein sequence ID" value="TBN05585.1"/>
    <property type="molecule type" value="Genomic_DNA"/>
</dbReference>
<evidence type="ECO:0000313" key="2">
    <source>
        <dbReference type="EMBL" id="TBN05585.1"/>
    </source>
</evidence>
<dbReference type="GO" id="GO:0016787">
    <property type="term" value="F:hydrolase activity"/>
    <property type="evidence" value="ECO:0007669"/>
    <property type="project" value="InterPro"/>
</dbReference>
<protein>
    <submittedName>
        <fullName evidence="2">DUF1080 domain-containing protein</fullName>
    </submittedName>
</protein>
<feature type="domain" description="3-keto-alpha-glucoside-1,2-lyase/3-keto-2-hydroxy-glucal hydratase" evidence="1">
    <location>
        <begin position="30"/>
        <end position="260"/>
    </location>
</feature>
<dbReference type="Gene3D" id="2.60.120.560">
    <property type="entry name" value="Exo-inulinase, domain 1"/>
    <property type="match status" value="1"/>
</dbReference>
<dbReference type="OrthoDB" id="9787527at2"/>
<organism evidence="2 3">
    <name type="scientific">Hyunsoonleella flava</name>
    <dbReference type="NCBI Taxonomy" id="2527939"/>
    <lineage>
        <taxon>Bacteria</taxon>
        <taxon>Pseudomonadati</taxon>
        <taxon>Bacteroidota</taxon>
        <taxon>Flavobacteriia</taxon>
        <taxon>Flavobacteriales</taxon>
        <taxon>Flavobacteriaceae</taxon>
    </lineage>
</organism>
<dbReference type="Proteomes" id="UP000291142">
    <property type="component" value="Unassembled WGS sequence"/>
</dbReference>
<sequence length="263" mass="30473">MKHLKFISLIIVTTVFFNCKNKNPQAENSWTPLFNGKNLDGWVPKFYKEETGVNYLNTFRVSEGAIQVNYGNYTHFDERYGHLFYKIPFSSYHLKFKYQFTSQWMEDAPHFTYRNSGVMFHTQDPKTILKDQNWPISVEYQILAEAKENEPRPTGNMCSPGTDVVINNKISDSHCVRSSSKNYKWDEWVNGELIVYKDSLVQHFVNGKKVLEYSKPQIGGNILLRDFDPSIKIDGTLLNEGYIGLQAEGQGINFKDIEIKVLD</sequence>
<reference evidence="2 3" key="1">
    <citation type="submission" date="2019-02" db="EMBL/GenBank/DDBJ databases">
        <title>Hyunsoonleella sp., isolated from marine sediment.</title>
        <authorList>
            <person name="Liu B.-T."/>
        </authorList>
    </citation>
    <scope>NUCLEOTIDE SEQUENCE [LARGE SCALE GENOMIC DNA]</scope>
    <source>
        <strain evidence="2 3">T58</strain>
    </source>
</reference>
<evidence type="ECO:0000313" key="3">
    <source>
        <dbReference type="Proteomes" id="UP000291142"/>
    </source>
</evidence>
<comment type="caution">
    <text evidence="2">The sequence shown here is derived from an EMBL/GenBank/DDBJ whole genome shotgun (WGS) entry which is preliminary data.</text>
</comment>
<dbReference type="AlphaFoldDB" id="A0A4Q9FKW7"/>
<accession>A0A4Q9FKW7</accession>
<proteinExistence type="predicted"/>
<evidence type="ECO:0000259" key="1">
    <source>
        <dbReference type="Pfam" id="PF06439"/>
    </source>
</evidence>
<dbReference type="RefSeq" id="WP_130963203.1">
    <property type="nucleotide sequence ID" value="NZ_SIRT01000002.1"/>
</dbReference>
<keyword evidence="3" id="KW-1185">Reference proteome</keyword>
<dbReference type="InterPro" id="IPR010496">
    <property type="entry name" value="AL/BT2_dom"/>
</dbReference>
<name>A0A4Q9FKW7_9FLAO</name>
<gene>
    <name evidence="2" type="ORF">EYD45_04730</name>
</gene>